<accession>A0AAW2YRU8</accession>
<feature type="compositionally biased region" description="Pro residues" evidence="2">
    <location>
        <begin position="620"/>
        <end position="701"/>
    </location>
</feature>
<evidence type="ECO:0000313" key="6">
    <source>
        <dbReference type="Proteomes" id="UP001431209"/>
    </source>
</evidence>
<dbReference type="SUPFAM" id="SSF48371">
    <property type="entry name" value="ARM repeat"/>
    <property type="match status" value="1"/>
</dbReference>
<feature type="region of interest" description="Disordered" evidence="2">
    <location>
        <begin position="1"/>
        <end position="89"/>
    </location>
</feature>
<feature type="compositionally biased region" description="Basic and acidic residues" evidence="2">
    <location>
        <begin position="1"/>
        <end position="43"/>
    </location>
</feature>
<dbReference type="Gene3D" id="1.20.58.2220">
    <property type="entry name" value="Formin, FH2 domain"/>
    <property type="match status" value="1"/>
</dbReference>
<evidence type="ECO:0000256" key="2">
    <source>
        <dbReference type="SAM" id="MobiDB-lite"/>
    </source>
</evidence>
<evidence type="ECO:0000259" key="3">
    <source>
        <dbReference type="PROSITE" id="PS51232"/>
    </source>
</evidence>
<dbReference type="PROSITE" id="PS51444">
    <property type="entry name" value="FH2"/>
    <property type="match status" value="1"/>
</dbReference>
<dbReference type="InterPro" id="IPR015425">
    <property type="entry name" value="FH2_Formin"/>
</dbReference>
<dbReference type="Pfam" id="PF06371">
    <property type="entry name" value="Drf_GBD"/>
    <property type="match status" value="1"/>
</dbReference>
<proteinExistence type="predicted"/>
<dbReference type="EMBL" id="JAOPGA020000576">
    <property type="protein sequence ID" value="KAL0479556.1"/>
    <property type="molecule type" value="Genomic_DNA"/>
</dbReference>
<dbReference type="InterPro" id="IPR011989">
    <property type="entry name" value="ARM-like"/>
</dbReference>
<dbReference type="PANTHER" id="PTHR45691">
    <property type="entry name" value="PROTEIN DIAPHANOUS"/>
    <property type="match status" value="1"/>
</dbReference>
<dbReference type="Gene3D" id="1.25.10.10">
    <property type="entry name" value="Leucine-rich Repeat Variant"/>
    <property type="match status" value="1"/>
</dbReference>
<evidence type="ECO:0000313" key="5">
    <source>
        <dbReference type="EMBL" id="KAL0479556.1"/>
    </source>
</evidence>
<dbReference type="SMART" id="SM01140">
    <property type="entry name" value="Drf_GBD"/>
    <property type="match status" value="1"/>
</dbReference>
<dbReference type="Pfam" id="PF02181">
    <property type="entry name" value="FH2"/>
    <property type="match status" value="1"/>
</dbReference>
<dbReference type="InterPro" id="IPR016024">
    <property type="entry name" value="ARM-type_fold"/>
</dbReference>
<dbReference type="GO" id="GO:0030041">
    <property type="term" value="P:actin filament polymerization"/>
    <property type="evidence" value="ECO:0007669"/>
    <property type="project" value="TreeGrafter"/>
</dbReference>
<feature type="coiled-coil region" evidence="1">
    <location>
        <begin position="466"/>
        <end position="546"/>
    </location>
</feature>
<keyword evidence="6" id="KW-1185">Reference proteome</keyword>
<dbReference type="GO" id="GO:0031267">
    <property type="term" value="F:small GTPase binding"/>
    <property type="evidence" value="ECO:0007669"/>
    <property type="project" value="InterPro"/>
</dbReference>
<comment type="caution">
    <text evidence="5">The sequence shown here is derived from an EMBL/GenBank/DDBJ whole genome shotgun (WGS) entry which is preliminary data.</text>
</comment>
<feature type="region of interest" description="Disordered" evidence="2">
    <location>
        <begin position="612"/>
        <end position="715"/>
    </location>
</feature>
<dbReference type="InterPro" id="IPR042201">
    <property type="entry name" value="FH2_Formin_sf"/>
</dbReference>
<dbReference type="InterPro" id="IPR010472">
    <property type="entry name" value="FH3_dom"/>
</dbReference>
<gene>
    <name evidence="5" type="ORF">AKO1_007761</name>
</gene>
<dbReference type="InterPro" id="IPR010473">
    <property type="entry name" value="GTPase-bd"/>
</dbReference>
<name>A0AAW2YRU8_9EUKA</name>
<dbReference type="InterPro" id="IPR014768">
    <property type="entry name" value="GBD/FH3_dom"/>
</dbReference>
<organism evidence="5 6">
    <name type="scientific">Acrasis kona</name>
    <dbReference type="NCBI Taxonomy" id="1008807"/>
    <lineage>
        <taxon>Eukaryota</taxon>
        <taxon>Discoba</taxon>
        <taxon>Heterolobosea</taxon>
        <taxon>Tetramitia</taxon>
        <taxon>Eutetramitia</taxon>
        <taxon>Acrasidae</taxon>
        <taxon>Acrasis</taxon>
    </lineage>
</organism>
<evidence type="ECO:0000256" key="1">
    <source>
        <dbReference type="SAM" id="Coils"/>
    </source>
</evidence>
<dbReference type="SUPFAM" id="SSF101447">
    <property type="entry name" value="Formin homology 2 domain (FH2 domain)"/>
    <property type="match status" value="1"/>
</dbReference>
<feature type="domain" description="FH2" evidence="4">
    <location>
        <begin position="713"/>
        <end position="1118"/>
    </location>
</feature>
<dbReference type="SMART" id="SM00498">
    <property type="entry name" value="FH2"/>
    <property type="match status" value="1"/>
</dbReference>
<dbReference type="InterPro" id="IPR051412">
    <property type="entry name" value="Formin_Homology_Diaphanous_sf"/>
</dbReference>
<feature type="compositionally biased region" description="Polar residues" evidence="2">
    <location>
        <begin position="44"/>
        <end position="59"/>
    </location>
</feature>
<dbReference type="SMART" id="SM01139">
    <property type="entry name" value="Drf_FH3"/>
    <property type="match status" value="1"/>
</dbReference>
<sequence>MSSVEKDEKKRLKEEKKKIKEQEKEEKKRIKEEKKDDKKKKQETAVSPQAVEDSTTYQTPRKFGSIKKRLMSTPPSVSTPVTPTTPLNEDEVNKEFEEMLNSIGASEEVRKTSKTYNLQTKYSMTKNWKKVEADAHNPGSDIEVKELINKFQTHGGIDVLRSITVCLRNNPIAWVKKFIEYDGISTLADALSATTLLGKKGKDDIFVQQEVISSFKAILNVEGGAEALLKKPDAIRNVSLVLDSEHIPTRGQCILMLAIICSWEDLDGYNVSLDAFNHYKLIKREPARFFDLIRSLTRKDIDDEYKTNVLTMCNTLVTCCPDDATRLVIMRQMKAHGLMDHVNKIRQATETTEELNTQLNIFDEEFADMSGEEDGGNLLSGVDMSDPISISNKVSTHLEGSDSKDSYLAIQNNLLLFANQSMAKDHSSQVQQWRQLEQTIIRATSTRPNAKGKAGAVDESQLQDRISSQHTTITKLEQRIKNLDKQIQVNQSISDDMNKMHAKEIAELLYDKEVLMLQVSQLEKKVDKVKKDLETVEQVNQMLESINVKLKSKITNNAAAVSSPVEETKQLYTNEQVSEWKGQIAKQELEINKLNETISQLNNKIKDLMAAASEKKDAPQPSPAVTAPPPPPPAAPMPPPPPPPPMMSGGPPPPPPPPGFGGPPPPPPPPGMGGPPPPPPPGGFGGPPPPPGMGGPPPPPGGGFNNPFAFLPQLPSQAPKGQVRAFHFDAIGKKDLKDSIFIKNNIAQDTKNIIKSLDLAMIESTFATKPSGMDSSSSAGNSQLEEKKKEKKTLIDGKRSYTISLQLGSLRGLSYAQIRDAIVKMDDSIINDGNISTLKQIVPLDDEIQLVTEYDGDHQSDLAEPDLFFHHMRGLHSLPDRLEAWHFQLLFNSMMNSLRPDLDTLMMACNEMKESKLFHQFLGLVLTIGNFLNGKTKSKIQYGFRIKSLSKLNDTKSSDGRTSLLMFVIEVMQKNYPDMLAFVDTLGHVKAAGRVVLSSIFDEIKTCKDGIKMIEKQIEIAYKYNVDGDAFPEIMAEFITEANDGLKNVEEQTDQVMSLLKQLSALFNEPEKEMTQEPDKFFAGVDGFLVLFTQAVDKVNARLEQEEKKRKQEEEKKKKEQAKKKMQLEKNMRSSSPAVSPVVAGNVEIDSKNTGSDGRGVMDRRMESLKNGSLLRGKKSSRTDVTATVSNEKKKRREVSALD</sequence>
<dbReference type="GO" id="GO:0005884">
    <property type="term" value="C:actin filament"/>
    <property type="evidence" value="ECO:0007669"/>
    <property type="project" value="TreeGrafter"/>
</dbReference>
<evidence type="ECO:0000259" key="4">
    <source>
        <dbReference type="PROSITE" id="PS51444"/>
    </source>
</evidence>
<feature type="domain" description="GBD/FH3" evidence="3">
    <location>
        <begin position="84"/>
        <end position="451"/>
    </location>
</feature>
<feature type="compositionally biased region" description="Basic and acidic residues" evidence="2">
    <location>
        <begin position="1107"/>
        <end position="1118"/>
    </location>
</feature>
<dbReference type="PANTHER" id="PTHR45691:SF6">
    <property type="entry name" value="PROTEIN DIAPHANOUS"/>
    <property type="match status" value="1"/>
</dbReference>
<feature type="compositionally biased region" description="Low complexity" evidence="2">
    <location>
        <begin position="771"/>
        <end position="782"/>
    </location>
</feature>
<dbReference type="GO" id="GO:0003779">
    <property type="term" value="F:actin binding"/>
    <property type="evidence" value="ECO:0007669"/>
    <property type="project" value="InterPro"/>
</dbReference>
<keyword evidence="1" id="KW-0175">Coiled coil</keyword>
<feature type="compositionally biased region" description="Low complexity" evidence="2">
    <location>
        <begin position="72"/>
        <end position="86"/>
    </location>
</feature>
<dbReference type="Proteomes" id="UP001431209">
    <property type="component" value="Unassembled WGS sequence"/>
</dbReference>
<dbReference type="Pfam" id="PF06367">
    <property type="entry name" value="Drf_FH3"/>
    <property type="match status" value="1"/>
</dbReference>
<feature type="region of interest" description="Disordered" evidence="2">
    <location>
        <begin position="1107"/>
        <end position="1203"/>
    </location>
</feature>
<feature type="region of interest" description="Disordered" evidence="2">
    <location>
        <begin position="768"/>
        <end position="791"/>
    </location>
</feature>
<dbReference type="PROSITE" id="PS51232">
    <property type="entry name" value="GBD_FH3"/>
    <property type="match status" value="1"/>
</dbReference>
<reference evidence="5 6" key="1">
    <citation type="submission" date="2024-03" db="EMBL/GenBank/DDBJ databases">
        <title>The Acrasis kona genome and developmental transcriptomes reveal deep origins of eukaryotic multicellular pathways.</title>
        <authorList>
            <person name="Sheikh S."/>
            <person name="Fu C.-J."/>
            <person name="Brown M.W."/>
            <person name="Baldauf S.L."/>
        </authorList>
    </citation>
    <scope>NUCLEOTIDE SEQUENCE [LARGE SCALE GENOMIC DNA]</scope>
    <source>
        <strain evidence="5 6">ATCC MYA-3509</strain>
    </source>
</reference>
<feature type="compositionally biased region" description="Low complexity" evidence="2">
    <location>
        <begin position="1134"/>
        <end position="1144"/>
    </location>
</feature>
<dbReference type="AlphaFoldDB" id="A0AAW2YRU8"/>
<protein>
    <submittedName>
        <fullName evidence="5">Uncharacterized protein</fullName>
    </submittedName>
</protein>